<keyword evidence="3" id="KW-1185">Reference proteome</keyword>
<feature type="domain" description="DSBA-like thioredoxin" evidence="1">
    <location>
        <begin position="4"/>
        <end position="200"/>
    </location>
</feature>
<evidence type="ECO:0000313" key="3">
    <source>
        <dbReference type="Proteomes" id="UP000275281"/>
    </source>
</evidence>
<reference evidence="2 3" key="1">
    <citation type="submission" date="2018-11" db="EMBL/GenBank/DDBJ databases">
        <authorList>
            <person name="Ye M.-Q."/>
            <person name="Du Z.-J."/>
        </authorList>
    </citation>
    <scope>NUCLEOTIDE SEQUENCE [LARGE SCALE GENOMIC DNA]</scope>
    <source>
        <strain evidence="2 3">U0105</strain>
    </source>
</reference>
<gene>
    <name evidence="2" type="ORF">DRW07_05325</name>
</gene>
<dbReference type="GO" id="GO:0016491">
    <property type="term" value="F:oxidoreductase activity"/>
    <property type="evidence" value="ECO:0007669"/>
    <property type="project" value="InterPro"/>
</dbReference>
<dbReference type="EMBL" id="RPOK01000002">
    <property type="protein sequence ID" value="RPJ66966.1"/>
    <property type="molecule type" value="Genomic_DNA"/>
</dbReference>
<dbReference type="Proteomes" id="UP000275281">
    <property type="component" value="Unassembled WGS sequence"/>
</dbReference>
<dbReference type="InterPro" id="IPR036249">
    <property type="entry name" value="Thioredoxin-like_sf"/>
</dbReference>
<evidence type="ECO:0000313" key="2">
    <source>
        <dbReference type="EMBL" id="RPJ66966.1"/>
    </source>
</evidence>
<dbReference type="InterPro" id="IPR001853">
    <property type="entry name" value="DSBA-like_thioredoxin_dom"/>
</dbReference>
<accession>A0A3N5Y2S3</accession>
<dbReference type="OrthoDB" id="9799122at2"/>
<dbReference type="AlphaFoldDB" id="A0A3N5Y2S3"/>
<proteinExistence type="predicted"/>
<name>A0A3N5Y2S3_9ALTE</name>
<dbReference type="Gene3D" id="3.40.30.10">
    <property type="entry name" value="Glutaredoxin"/>
    <property type="match status" value="1"/>
</dbReference>
<comment type="caution">
    <text evidence="2">The sequence shown here is derived from an EMBL/GenBank/DDBJ whole genome shotgun (WGS) entry which is preliminary data.</text>
</comment>
<organism evidence="2 3">
    <name type="scientific">Alteromonas sediminis</name>
    <dbReference type="NCBI Taxonomy" id="2259342"/>
    <lineage>
        <taxon>Bacteria</taxon>
        <taxon>Pseudomonadati</taxon>
        <taxon>Pseudomonadota</taxon>
        <taxon>Gammaproteobacteria</taxon>
        <taxon>Alteromonadales</taxon>
        <taxon>Alteromonadaceae</taxon>
        <taxon>Alteromonas/Salinimonas group</taxon>
        <taxon>Alteromonas</taxon>
    </lineage>
</organism>
<dbReference type="SUPFAM" id="SSF52833">
    <property type="entry name" value="Thioredoxin-like"/>
    <property type="match status" value="1"/>
</dbReference>
<sequence length="206" mass="23462">MNNIEFFHDAVCGWCYLLSPRLHEIARRFDVKIIHRCFVLERNENDLAARFVTLENAKINALKQWEQCKLFSENPSLINIEGMRQASFSYPCGLYAAIAAKAAEQLGGQRGHWRFFDAVQYAHLYQNRNISDIPVLLDVAESVGFSKQTFINVMASRRTANAVNKDNDRAVELGVRSVPSVLINERQLISQTLSIEQLEALFKARG</sequence>
<dbReference type="RefSeq" id="WP_124026872.1">
    <property type="nucleotide sequence ID" value="NZ_JBHRSN010000015.1"/>
</dbReference>
<dbReference type="Pfam" id="PF01323">
    <property type="entry name" value="DSBA"/>
    <property type="match status" value="1"/>
</dbReference>
<dbReference type="PANTHER" id="PTHR13887">
    <property type="entry name" value="GLUTATHIONE S-TRANSFERASE KAPPA"/>
    <property type="match status" value="1"/>
</dbReference>
<protein>
    <submittedName>
        <fullName evidence="2">DsbA family protein</fullName>
    </submittedName>
</protein>
<evidence type="ECO:0000259" key="1">
    <source>
        <dbReference type="Pfam" id="PF01323"/>
    </source>
</evidence>